<gene>
    <name evidence="3" type="ORF">PVAG01_04085</name>
</gene>
<protein>
    <recommendedName>
        <fullName evidence="5">Transmembrane protein</fullName>
    </recommendedName>
</protein>
<feature type="transmembrane region" description="Helical" evidence="2">
    <location>
        <begin position="108"/>
        <end position="131"/>
    </location>
</feature>
<evidence type="ECO:0000313" key="3">
    <source>
        <dbReference type="EMBL" id="KAL3424804.1"/>
    </source>
</evidence>
<organism evidence="3 4">
    <name type="scientific">Phlyctema vagabunda</name>
    <dbReference type="NCBI Taxonomy" id="108571"/>
    <lineage>
        <taxon>Eukaryota</taxon>
        <taxon>Fungi</taxon>
        <taxon>Dikarya</taxon>
        <taxon>Ascomycota</taxon>
        <taxon>Pezizomycotina</taxon>
        <taxon>Leotiomycetes</taxon>
        <taxon>Helotiales</taxon>
        <taxon>Dermateaceae</taxon>
        <taxon>Phlyctema</taxon>
    </lineage>
</organism>
<sequence length="169" mass="18314">MAAEPSTYTTRDPAHPSNANQDHTTKDGEKPTNAFTAITDPDFLPTLESAPKTQHLKSYLVLISLVVGGVVGAWFYGFELFQFSSTQDPQIPFQPAEPTVSDSSVLEIISLLGLVVAALLVVISWTGALWIDWWELVLGYWWLSMPVGGAAGLCLVLMQETASGMDEVA</sequence>
<evidence type="ECO:0008006" key="5">
    <source>
        <dbReference type="Google" id="ProtNLM"/>
    </source>
</evidence>
<evidence type="ECO:0000256" key="2">
    <source>
        <dbReference type="SAM" id="Phobius"/>
    </source>
</evidence>
<keyword evidence="2" id="KW-0812">Transmembrane</keyword>
<feature type="region of interest" description="Disordered" evidence="1">
    <location>
        <begin position="1"/>
        <end position="32"/>
    </location>
</feature>
<keyword evidence="4" id="KW-1185">Reference proteome</keyword>
<feature type="transmembrane region" description="Helical" evidence="2">
    <location>
        <begin position="59"/>
        <end position="78"/>
    </location>
</feature>
<comment type="caution">
    <text evidence="3">The sequence shown here is derived from an EMBL/GenBank/DDBJ whole genome shotgun (WGS) entry which is preliminary data.</text>
</comment>
<keyword evidence="2" id="KW-0472">Membrane</keyword>
<dbReference type="Proteomes" id="UP001629113">
    <property type="component" value="Unassembled WGS sequence"/>
</dbReference>
<keyword evidence="2" id="KW-1133">Transmembrane helix</keyword>
<evidence type="ECO:0000256" key="1">
    <source>
        <dbReference type="SAM" id="MobiDB-lite"/>
    </source>
</evidence>
<feature type="transmembrane region" description="Helical" evidence="2">
    <location>
        <begin position="138"/>
        <end position="158"/>
    </location>
</feature>
<reference evidence="3 4" key="1">
    <citation type="submission" date="2024-06" db="EMBL/GenBank/DDBJ databases">
        <title>Complete genome of Phlyctema vagabunda strain 19-DSS-EL-015.</title>
        <authorList>
            <person name="Fiorenzani C."/>
        </authorList>
    </citation>
    <scope>NUCLEOTIDE SEQUENCE [LARGE SCALE GENOMIC DNA]</scope>
    <source>
        <strain evidence="3 4">19-DSS-EL-015</strain>
    </source>
</reference>
<feature type="compositionally biased region" description="Polar residues" evidence="1">
    <location>
        <begin position="1"/>
        <end position="10"/>
    </location>
</feature>
<accession>A0ABR4PN97</accession>
<evidence type="ECO:0000313" key="4">
    <source>
        <dbReference type="Proteomes" id="UP001629113"/>
    </source>
</evidence>
<name>A0ABR4PN97_9HELO</name>
<proteinExistence type="predicted"/>
<dbReference type="EMBL" id="JBFCZG010000003">
    <property type="protein sequence ID" value="KAL3424804.1"/>
    <property type="molecule type" value="Genomic_DNA"/>
</dbReference>